<dbReference type="Proteomes" id="UP001527925">
    <property type="component" value="Unassembled WGS sequence"/>
</dbReference>
<comment type="caution">
    <text evidence="1">The sequence shown here is derived from an EMBL/GenBank/DDBJ whole genome shotgun (WGS) entry which is preliminary data.</text>
</comment>
<protein>
    <submittedName>
        <fullName evidence="1">Uncharacterized protein</fullName>
    </submittedName>
</protein>
<reference evidence="1 2" key="1">
    <citation type="submission" date="2023-09" db="EMBL/GenBank/DDBJ databases">
        <title>Pangenome analysis of Batrachochytrium dendrobatidis and related Chytrids.</title>
        <authorList>
            <person name="Yacoub M.N."/>
            <person name="Stajich J.E."/>
            <person name="James T.Y."/>
        </authorList>
    </citation>
    <scope>NUCLEOTIDE SEQUENCE [LARGE SCALE GENOMIC DNA]</scope>
    <source>
        <strain evidence="1 2">JEL0888</strain>
    </source>
</reference>
<evidence type="ECO:0000313" key="1">
    <source>
        <dbReference type="EMBL" id="KAL2916632.1"/>
    </source>
</evidence>
<dbReference type="Gene3D" id="1.20.920.60">
    <property type="match status" value="1"/>
</dbReference>
<name>A0ABR4NAS7_9FUNG</name>
<organism evidence="1 2">
    <name type="scientific">Polyrhizophydium stewartii</name>
    <dbReference type="NCBI Taxonomy" id="2732419"/>
    <lineage>
        <taxon>Eukaryota</taxon>
        <taxon>Fungi</taxon>
        <taxon>Fungi incertae sedis</taxon>
        <taxon>Chytridiomycota</taxon>
        <taxon>Chytridiomycota incertae sedis</taxon>
        <taxon>Chytridiomycetes</taxon>
        <taxon>Rhizophydiales</taxon>
        <taxon>Rhizophydiales incertae sedis</taxon>
        <taxon>Polyrhizophydium</taxon>
    </lineage>
</organism>
<dbReference type="EMBL" id="JADGIZ020000015">
    <property type="protein sequence ID" value="KAL2916632.1"/>
    <property type="molecule type" value="Genomic_DNA"/>
</dbReference>
<keyword evidence="2" id="KW-1185">Reference proteome</keyword>
<accession>A0ABR4NAS7</accession>
<sequence length="199" mass="21955">MLALTTRTLATSHRSVVAVKRPLLTHYRQFLASSSSTEITEATWYTTPPAELHTVCECLCILRGAIPPPPAGVPEAGDGRVPTPWPTLKRIMSRYDFKSWLASMSTSVASIDIVNARRVENIIRMDATITYERLRDVSMAGYRLLIIVAAALQSVTLLDEIATSKAELTAFEAKYDRARKFLFAVGGLHLLPPPATVDR</sequence>
<evidence type="ECO:0000313" key="2">
    <source>
        <dbReference type="Proteomes" id="UP001527925"/>
    </source>
</evidence>
<gene>
    <name evidence="1" type="ORF">HK105_203744</name>
</gene>
<proteinExistence type="predicted"/>